<reference evidence="1 2" key="1">
    <citation type="journal article" date="2018" name="Front. Plant Sci.">
        <title>Red Clover (Trifolium pratense) and Zigzag Clover (T. medium) - A Picture of Genomic Similarities and Differences.</title>
        <authorList>
            <person name="Dluhosova J."/>
            <person name="Istvanek J."/>
            <person name="Nedelnik J."/>
            <person name="Repkova J."/>
        </authorList>
    </citation>
    <scope>NUCLEOTIDE SEQUENCE [LARGE SCALE GENOMIC DNA]</scope>
    <source>
        <strain evidence="2">cv. 10/8</strain>
        <tissue evidence="1">Leaf</tissue>
    </source>
</reference>
<dbReference type="EMBL" id="LXQA010158450">
    <property type="protein sequence ID" value="MCI27291.1"/>
    <property type="molecule type" value="Genomic_DNA"/>
</dbReference>
<sequence length="45" mass="5169">DVMRWKDFEDGESRLVVLADHLHPYPVVFVDAPSFESGIAMDVMF</sequence>
<proteinExistence type="predicted"/>
<protein>
    <submittedName>
        <fullName evidence="1">Uncharacterized protein</fullName>
    </submittedName>
</protein>
<feature type="non-terminal residue" evidence="1">
    <location>
        <position position="1"/>
    </location>
</feature>
<accession>A0A392QSB8</accession>
<keyword evidence="2" id="KW-1185">Reference proteome</keyword>
<evidence type="ECO:0000313" key="2">
    <source>
        <dbReference type="Proteomes" id="UP000265520"/>
    </source>
</evidence>
<dbReference type="Proteomes" id="UP000265520">
    <property type="component" value="Unassembled WGS sequence"/>
</dbReference>
<name>A0A392QSB8_9FABA</name>
<comment type="caution">
    <text evidence="1">The sequence shown here is derived from an EMBL/GenBank/DDBJ whole genome shotgun (WGS) entry which is preliminary data.</text>
</comment>
<organism evidence="1 2">
    <name type="scientific">Trifolium medium</name>
    <dbReference type="NCBI Taxonomy" id="97028"/>
    <lineage>
        <taxon>Eukaryota</taxon>
        <taxon>Viridiplantae</taxon>
        <taxon>Streptophyta</taxon>
        <taxon>Embryophyta</taxon>
        <taxon>Tracheophyta</taxon>
        <taxon>Spermatophyta</taxon>
        <taxon>Magnoliopsida</taxon>
        <taxon>eudicotyledons</taxon>
        <taxon>Gunneridae</taxon>
        <taxon>Pentapetalae</taxon>
        <taxon>rosids</taxon>
        <taxon>fabids</taxon>
        <taxon>Fabales</taxon>
        <taxon>Fabaceae</taxon>
        <taxon>Papilionoideae</taxon>
        <taxon>50 kb inversion clade</taxon>
        <taxon>NPAAA clade</taxon>
        <taxon>Hologalegina</taxon>
        <taxon>IRL clade</taxon>
        <taxon>Trifolieae</taxon>
        <taxon>Trifolium</taxon>
    </lineage>
</organism>
<evidence type="ECO:0000313" key="1">
    <source>
        <dbReference type="EMBL" id="MCI27291.1"/>
    </source>
</evidence>
<dbReference type="AlphaFoldDB" id="A0A392QSB8"/>